<keyword evidence="4" id="KW-0067">ATP-binding</keyword>
<evidence type="ECO:0000256" key="4">
    <source>
        <dbReference type="ARBA" id="ARBA00022840"/>
    </source>
</evidence>
<evidence type="ECO:0000256" key="2">
    <source>
        <dbReference type="ARBA" id="ARBA00022741"/>
    </source>
</evidence>
<evidence type="ECO:0000313" key="8">
    <source>
        <dbReference type="Proteomes" id="UP001515480"/>
    </source>
</evidence>
<feature type="compositionally biased region" description="Basic and acidic residues" evidence="5">
    <location>
        <begin position="7"/>
        <end position="17"/>
    </location>
</feature>
<protein>
    <recommendedName>
        <fullName evidence="6">Protein kinase domain-containing protein</fullName>
    </recommendedName>
</protein>
<keyword evidence="8" id="KW-1185">Reference proteome</keyword>
<dbReference type="AlphaFoldDB" id="A0AB34J4H4"/>
<dbReference type="Proteomes" id="UP001515480">
    <property type="component" value="Unassembled WGS sequence"/>
</dbReference>
<dbReference type="Gene3D" id="1.10.510.10">
    <property type="entry name" value="Transferase(Phosphotransferase) domain 1"/>
    <property type="match status" value="1"/>
</dbReference>
<dbReference type="PIRSF" id="PIRSF000654">
    <property type="entry name" value="Integrin-linked_kinase"/>
    <property type="match status" value="1"/>
</dbReference>
<dbReference type="GO" id="GO:0005524">
    <property type="term" value="F:ATP binding"/>
    <property type="evidence" value="ECO:0007669"/>
    <property type="project" value="UniProtKB-KW"/>
</dbReference>
<comment type="caution">
    <text evidence="7">The sequence shown here is derived from an EMBL/GenBank/DDBJ whole genome shotgun (WGS) entry which is preliminary data.</text>
</comment>
<dbReference type="EMBL" id="JBGBPQ010000013">
    <property type="protein sequence ID" value="KAL1512262.1"/>
    <property type="molecule type" value="Genomic_DNA"/>
</dbReference>
<dbReference type="InterPro" id="IPR000719">
    <property type="entry name" value="Prot_kinase_dom"/>
</dbReference>
<dbReference type="InterPro" id="IPR001245">
    <property type="entry name" value="Ser-Thr/Tyr_kinase_cat_dom"/>
</dbReference>
<dbReference type="Pfam" id="PF07714">
    <property type="entry name" value="PK_Tyr_Ser-Thr"/>
    <property type="match status" value="1"/>
</dbReference>
<proteinExistence type="predicted"/>
<dbReference type="SUPFAM" id="SSF56112">
    <property type="entry name" value="Protein kinase-like (PK-like)"/>
    <property type="match status" value="1"/>
</dbReference>
<gene>
    <name evidence="7" type="ORF">AB1Y20_005524</name>
</gene>
<dbReference type="Gene3D" id="3.30.200.20">
    <property type="entry name" value="Phosphorylase Kinase, domain 1"/>
    <property type="match status" value="1"/>
</dbReference>
<keyword evidence="2" id="KW-0547">Nucleotide-binding</keyword>
<keyword evidence="3" id="KW-0418">Kinase</keyword>
<dbReference type="InterPro" id="IPR011009">
    <property type="entry name" value="Kinase-like_dom_sf"/>
</dbReference>
<reference evidence="7 8" key="1">
    <citation type="journal article" date="2024" name="Science">
        <title>Giant polyketide synthase enzymes in the biosynthesis of giant marine polyether toxins.</title>
        <authorList>
            <person name="Fallon T.R."/>
            <person name="Shende V.V."/>
            <person name="Wierzbicki I.H."/>
            <person name="Pendleton A.L."/>
            <person name="Watervoot N.F."/>
            <person name="Auber R.P."/>
            <person name="Gonzalez D.J."/>
            <person name="Wisecaver J.H."/>
            <person name="Moore B.S."/>
        </authorList>
    </citation>
    <scope>NUCLEOTIDE SEQUENCE [LARGE SCALE GENOMIC DNA]</scope>
    <source>
        <strain evidence="7 8">12B1</strain>
    </source>
</reference>
<evidence type="ECO:0000313" key="7">
    <source>
        <dbReference type="EMBL" id="KAL1512262.1"/>
    </source>
</evidence>
<dbReference type="SMART" id="SM00220">
    <property type="entry name" value="S_TKc"/>
    <property type="match status" value="1"/>
</dbReference>
<dbReference type="GO" id="GO:0004674">
    <property type="term" value="F:protein serine/threonine kinase activity"/>
    <property type="evidence" value="ECO:0007669"/>
    <property type="project" value="TreeGrafter"/>
</dbReference>
<accession>A0AB34J4H4</accession>
<organism evidence="7 8">
    <name type="scientific">Prymnesium parvum</name>
    <name type="common">Toxic golden alga</name>
    <dbReference type="NCBI Taxonomy" id="97485"/>
    <lineage>
        <taxon>Eukaryota</taxon>
        <taxon>Haptista</taxon>
        <taxon>Haptophyta</taxon>
        <taxon>Prymnesiophyceae</taxon>
        <taxon>Prymnesiales</taxon>
        <taxon>Prymnesiaceae</taxon>
        <taxon>Prymnesium</taxon>
    </lineage>
</organism>
<dbReference type="PANTHER" id="PTHR44329:SF288">
    <property type="entry name" value="MITOGEN-ACTIVATED PROTEIN KINASE KINASE KINASE 20"/>
    <property type="match status" value="1"/>
</dbReference>
<sequence>MPHTPPRQKETMHRAQRDSTASLVDLASRCELDEREDVRLAHQSSGMLRLKSKPSDLDLEGLSRASAPPAKKRAVSIPWSDLKKVRYVAEGAHCTVHLAELNDNPIAVKLLKQEHLGDPVVTRDLEVETELLLGMSHKHVIKLFGSGSVQGCNFLVLERLQTTLAQKYVNQVKVPLFSRASRKQSASFNTTLVVAEQLAQAMVYIHDDAFPEHQLLHRDLKPDNIGFAFDGRLVLFDFGLAKLIPRPTAKIPHPVDMTGKTGSARYMAPEIALSRPYNGAADVYSFSMILWATAAHKKPFNGMDLEGLYSRVIYGDERPSCSATWPAAFNSLLADCWSPMAKDRPTFAQVLERIRAMLKQ</sequence>
<feature type="domain" description="Protein kinase" evidence="6">
    <location>
        <begin position="82"/>
        <end position="358"/>
    </location>
</feature>
<evidence type="ECO:0000259" key="6">
    <source>
        <dbReference type="PROSITE" id="PS50011"/>
    </source>
</evidence>
<dbReference type="InterPro" id="IPR051681">
    <property type="entry name" value="Ser/Thr_Kinases-Pseudokinases"/>
</dbReference>
<evidence type="ECO:0000256" key="1">
    <source>
        <dbReference type="ARBA" id="ARBA00022679"/>
    </source>
</evidence>
<evidence type="ECO:0000256" key="5">
    <source>
        <dbReference type="SAM" id="MobiDB-lite"/>
    </source>
</evidence>
<keyword evidence="1" id="KW-0808">Transferase</keyword>
<dbReference type="PANTHER" id="PTHR44329">
    <property type="entry name" value="SERINE/THREONINE-PROTEIN KINASE TNNI3K-RELATED"/>
    <property type="match status" value="1"/>
</dbReference>
<dbReference type="PROSITE" id="PS50011">
    <property type="entry name" value="PROTEIN_KINASE_DOM"/>
    <property type="match status" value="1"/>
</dbReference>
<name>A0AB34J4H4_PRYPA</name>
<feature type="region of interest" description="Disordered" evidence="5">
    <location>
        <begin position="1"/>
        <end position="20"/>
    </location>
</feature>
<evidence type="ECO:0000256" key="3">
    <source>
        <dbReference type="ARBA" id="ARBA00022777"/>
    </source>
</evidence>